<proteinExistence type="predicted"/>
<protein>
    <recommendedName>
        <fullName evidence="3">P pilus assembly/Cpx signaling pathway, periplasmic inhibitor/zinc-resistance associated protein</fullName>
    </recommendedName>
</protein>
<dbReference type="EMBL" id="CP018092">
    <property type="protein sequence ID" value="ATS18893.1"/>
    <property type="molecule type" value="Genomic_DNA"/>
</dbReference>
<reference evidence="2" key="2">
    <citation type="journal article" date="2022" name="Front. Microbiol.">
        <title>Comparative Genomic Analysis Revealed Distinct Molecular Components and Organization of CO2-Concentrating Mechanism in Thermophilic Cyanobacteria.</title>
        <authorList>
            <person name="Tang J."/>
            <person name="Zhou H."/>
            <person name="Yao D."/>
            <person name="Riaz S."/>
            <person name="You D."/>
            <person name="Klepacz-Smolka A."/>
            <person name="Daroch M."/>
        </authorList>
    </citation>
    <scope>NUCLEOTIDE SEQUENCE [LARGE SCALE GENOMIC DNA]</scope>
    <source>
        <strain evidence="2">PCC 6715</strain>
    </source>
</reference>
<evidence type="ECO:0000313" key="1">
    <source>
        <dbReference type="EMBL" id="ATS18893.1"/>
    </source>
</evidence>
<gene>
    <name evidence="1" type="ORF">BRW62_09215</name>
</gene>
<dbReference type="AlphaFoldDB" id="A0A2D2Q300"/>
<reference evidence="1 2" key="1">
    <citation type="submission" date="2016-11" db="EMBL/GenBank/DDBJ databases">
        <title>Complete genome sequence of thermophilic cyanobacteria strain Synechococcus sp. PCC6715.</title>
        <authorList>
            <person name="Tang J."/>
            <person name="Daroch M."/>
            <person name="Liang Y."/>
            <person name="Jiang D."/>
            <person name="Shah M."/>
        </authorList>
    </citation>
    <scope>NUCLEOTIDE SEQUENCE [LARGE SCALE GENOMIC DNA]</scope>
    <source>
        <strain evidence="1 2">PCC 6715</strain>
    </source>
</reference>
<name>A0A2D2Q300_PARLV</name>
<dbReference type="RefSeq" id="WP_198405987.1">
    <property type="nucleotide sequence ID" value="NZ_CP018092.1"/>
</dbReference>
<dbReference type="Proteomes" id="UP000231057">
    <property type="component" value="Chromosome"/>
</dbReference>
<evidence type="ECO:0000313" key="2">
    <source>
        <dbReference type="Proteomes" id="UP000231057"/>
    </source>
</evidence>
<sequence length="131" mass="14351">MKFNRQNVVVAIALIVSLSGALVVPVAVGQSGGGLLTAAQMQKLNLSVTQKQALLRLTMKTNERILGILDSNQQRLFRNAIKQGKSTGEAMDMVALRPEQKTQMNKVMQDTQAEMLTILTTEQVKQLKGSR</sequence>
<accession>A0A2D2Q300</accession>
<evidence type="ECO:0008006" key="3">
    <source>
        <dbReference type="Google" id="ProtNLM"/>
    </source>
</evidence>
<dbReference type="KEGG" id="slw:BRW62_09215"/>
<keyword evidence="2" id="KW-1185">Reference proteome</keyword>
<organism evidence="1 2">
    <name type="scientific">Parathermosynechococcus lividus PCC 6715</name>
    <dbReference type="NCBI Taxonomy" id="1917166"/>
    <lineage>
        <taxon>Bacteria</taxon>
        <taxon>Bacillati</taxon>
        <taxon>Cyanobacteriota</taxon>
        <taxon>Cyanophyceae</taxon>
        <taxon>Acaryochloridales</taxon>
        <taxon>Thermosynechococcaceae</taxon>
        <taxon>Parathermosynechococcus</taxon>
    </lineage>
</organism>